<organism evidence="1 2">
    <name type="scientific">Nonomuraea wenchangensis</name>
    <dbReference type="NCBI Taxonomy" id="568860"/>
    <lineage>
        <taxon>Bacteria</taxon>
        <taxon>Bacillati</taxon>
        <taxon>Actinomycetota</taxon>
        <taxon>Actinomycetes</taxon>
        <taxon>Streptosporangiales</taxon>
        <taxon>Streptosporangiaceae</taxon>
        <taxon>Nonomuraea</taxon>
    </lineage>
</organism>
<proteinExistence type="predicted"/>
<dbReference type="Proteomes" id="UP000199361">
    <property type="component" value="Unassembled WGS sequence"/>
</dbReference>
<sequence>MIRKIGTVNSNVQKGIPVHQIDSKRIEEAFASFGNAMKAVSDNFAAQAVFGLALNDFDAVASRLAGLDTDLVMRIHEAAVDLALVADLELKGRGV</sequence>
<dbReference type="AlphaFoldDB" id="A0A1I0LGH7"/>
<dbReference type="RefSeq" id="WP_091090593.1">
    <property type="nucleotide sequence ID" value="NZ_FOHX01000016.1"/>
</dbReference>
<dbReference type="STRING" id="568860.SAMN05421811_1164"/>
<protein>
    <submittedName>
        <fullName evidence="1">Uncharacterized protein</fullName>
    </submittedName>
</protein>
<gene>
    <name evidence="1" type="ORF">SAMN05421811_1164</name>
</gene>
<dbReference type="EMBL" id="FOHX01000016">
    <property type="protein sequence ID" value="SEU38687.1"/>
    <property type="molecule type" value="Genomic_DNA"/>
</dbReference>
<evidence type="ECO:0000313" key="2">
    <source>
        <dbReference type="Proteomes" id="UP000199361"/>
    </source>
</evidence>
<evidence type="ECO:0000313" key="1">
    <source>
        <dbReference type="EMBL" id="SEU38687.1"/>
    </source>
</evidence>
<reference evidence="1 2" key="1">
    <citation type="submission" date="2016-10" db="EMBL/GenBank/DDBJ databases">
        <authorList>
            <person name="de Groot N.N."/>
        </authorList>
    </citation>
    <scope>NUCLEOTIDE SEQUENCE [LARGE SCALE GENOMIC DNA]</scope>
    <source>
        <strain evidence="1 2">CGMCC 4.5598</strain>
    </source>
</reference>
<accession>A0A1I0LGH7</accession>
<keyword evidence="2" id="KW-1185">Reference proteome</keyword>
<name>A0A1I0LGH7_9ACTN</name>